<reference evidence="1" key="1">
    <citation type="journal article" date="2015" name="Nature">
        <title>Complex archaea that bridge the gap between prokaryotes and eukaryotes.</title>
        <authorList>
            <person name="Spang A."/>
            <person name="Saw J.H."/>
            <person name="Jorgensen S.L."/>
            <person name="Zaremba-Niedzwiedzka K."/>
            <person name="Martijn J."/>
            <person name="Lind A.E."/>
            <person name="van Eijk R."/>
            <person name="Schleper C."/>
            <person name="Guy L."/>
            <person name="Ettema T.J."/>
        </authorList>
    </citation>
    <scope>NUCLEOTIDE SEQUENCE</scope>
</reference>
<proteinExistence type="predicted"/>
<dbReference type="EMBL" id="LAZR01011695">
    <property type="protein sequence ID" value="KKM60346.1"/>
    <property type="molecule type" value="Genomic_DNA"/>
</dbReference>
<comment type="caution">
    <text evidence="1">The sequence shown here is derived from an EMBL/GenBank/DDBJ whole genome shotgun (WGS) entry which is preliminary data.</text>
</comment>
<name>A0A0F9JDK0_9ZZZZ</name>
<gene>
    <name evidence="1" type="ORF">LCGC14_1542800</name>
</gene>
<accession>A0A0F9JDK0</accession>
<dbReference type="AlphaFoldDB" id="A0A0F9JDK0"/>
<organism evidence="1">
    <name type="scientific">marine sediment metagenome</name>
    <dbReference type="NCBI Taxonomy" id="412755"/>
    <lineage>
        <taxon>unclassified sequences</taxon>
        <taxon>metagenomes</taxon>
        <taxon>ecological metagenomes</taxon>
    </lineage>
</organism>
<protein>
    <submittedName>
        <fullName evidence="1">Uncharacterized protein</fullName>
    </submittedName>
</protein>
<sequence>MSEQEQVSGHTAGLLRLFSKRGITAICDEDGNEVVHWMGFDDSNISKSVHKANARRLVATWNAYQDVDTETLETLQEHGVTLSTASPLVKARADEAEALLRKCEEYFDQRADAEYFPDSPRPHANEEMGHLTEIRDFLEARKP</sequence>
<evidence type="ECO:0000313" key="1">
    <source>
        <dbReference type="EMBL" id="KKM60346.1"/>
    </source>
</evidence>